<feature type="topological domain" description="Cytoplasmic" evidence="1">
    <location>
        <begin position="1160"/>
        <end position="1321"/>
    </location>
</feature>
<dbReference type="GO" id="GO:0044423">
    <property type="term" value="C:virion component"/>
    <property type="evidence" value="ECO:0007669"/>
    <property type="project" value="UniProtKB-UniRule"/>
</dbReference>
<dbReference type="GeneID" id="77057541"/>
<dbReference type="GO" id="GO:0098994">
    <property type="term" value="P:symbiont entry into host cell via disruption of host cell envelope"/>
    <property type="evidence" value="ECO:0007669"/>
    <property type="project" value="UniProtKB-KW"/>
</dbReference>
<feature type="active site" evidence="1">
    <location>
        <position position="36"/>
    </location>
</feature>
<keyword evidence="1" id="KW-0929">Antimicrobial</keyword>
<keyword evidence="1" id="KW-0472">Membrane</keyword>
<evidence type="ECO:0000313" key="4">
    <source>
        <dbReference type="Proteomes" id="UP000247151"/>
    </source>
</evidence>
<keyword evidence="1" id="KW-1236">Degradation of host peptidoglycans during virus entry</keyword>
<dbReference type="GO" id="GO:0020002">
    <property type="term" value="C:host cell plasma membrane"/>
    <property type="evidence" value="ECO:0007669"/>
    <property type="project" value="UniProtKB-SubCell"/>
</dbReference>
<dbReference type="HAMAP" id="MF_04121">
    <property type="entry name" value="TRANSGLYCOSYLASE_T7"/>
    <property type="match status" value="1"/>
</dbReference>
<comment type="similarity">
    <text evidence="1">Belongs to the transglycosylase Slt family.</text>
</comment>
<dbReference type="GO" id="GO:0008933">
    <property type="term" value="F:peptidoglycan lytic transglycosylase activity"/>
    <property type="evidence" value="ECO:0007669"/>
    <property type="project" value="UniProtKB-UniRule"/>
</dbReference>
<feature type="domain" description="Transglycosylase SLT" evidence="2">
    <location>
        <begin position="15"/>
        <end position="125"/>
    </location>
</feature>
<dbReference type="GO" id="GO:0000270">
    <property type="term" value="P:peptidoglycan metabolic process"/>
    <property type="evidence" value="ECO:0007669"/>
    <property type="project" value="InterPro"/>
</dbReference>
<organism evidence="3 4">
    <name type="scientific">Klebsiella phage KP32_isolate 196</name>
    <dbReference type="NCBI Taxonomy" id="2790307"/>
    <lineage>
        <taxon>Viruses</taxon>
        <taxon>Duplodnaviria</taxon>
        <taxon>Heunggongvirae</taxon>
        <taxon>Uroviricota</taxon>
        <taxon>Caudoviricetes</taxon>
        <taxon>Autographivirales</taxon>
        <taxon>Autotranscriptaviridae</taxon>
        <taxon>Studiervirinae</taxon>
        <taxon>Przondovirus</taxon>
        <taxon>Przondovirus KP32i196</taxon>
    </lineage>
</organism>
<keyword evidence="1" id="KW-1235">Degradation of host cell envelope components during virus entry</keyword>
<keyword evidence="1" id="KW-1133">Transmembrane helix</keyword>
<keyword evidence="1" id="KW-0456">Lyase</keyword>
<comment type="domain">
    <text evidence="1">The N-terminus contains the transglycosylase activity. The C-terminus is essential for the viral DNA translocation into the host cytoplasm.</text>
</comment>
<sequence>MSYDKSKPSDYDGIFQKAADSHGVSYDLLRKLSFNESSFNPKAVSKTGPKGIMQFTRNTARAMGLNVTDGDDDGRYNPELAIDAGAKLLASLVKKYDGDELKAALAYNQGEGPSGAPQLQAYDKGDFGSISEEGRNYMRKLLDVAKSPNSGALEAFGGITPKGKGIPAEDAFKGISKAGKVGTELPESHGFDVEGVAQEAPNTPYAKDFWEKTGTTLDEYNSRSTFFGFGDATDAQIQNSTLGVAFRAARADDGYDVFKDTMTPTRWNSYVPSKEDLQKLRDSGLPPSYYGVVTGGDGENWDALIKLAKDNFEADQRAAEAGTGAKLAAGIVGAGVDPLSYVPLVGVAGKGLKVVNKALRVGAQAGALSVASEGIRTSVAGGEAHYADAALGGLLFGAGMSALSDAVAAGIRKARGVDSVNEFAGPALRMEARETAINTGGHDTSTLPPENFSFEQDHRGVPFADHPTEDGAVVLANGSILSDTNPLNPRTQRDFAEIDPERAAPGIRLGGFTEIGLKTLGSKDAGVRTIAQDLVRSPTGMQSGSSGKFGATASDIHERLHATDQRMYNQLYDAVDRAMKDPEFSVGEQKMSRRAIRQEVYKRAALAIERPELQADLTKGEREVMDLLKEHFDTKRELMEQPGIFGNANAVSIFPGSRHKGTYVPNVYDRGAKELMMQKLGGPEGLQQAIAQSWLTSYRVRPEVKARVDEYLMELNGYKSVDQVTPEVVQKHAMDKAYGISHTEDFTASSVIDDNITGLVGIENNSFLEARNMFDSDIPVTLPDGSTFSVNDLRDFDMARIIPAYDRRVNGDISIMGGSGKTTKQLKDEIMALDKKAERKGQLKGEVEALKDTVKILTGRARRNNDTAFETAMRSLNDLAFFAKNFYMGPQNLTEIAGMLAKGNVKAMLHGIPTLRDLATRTSPVSGSELRELHGALFGKELDQLIRPGREDIVQRIREASDTSGAMASVIGTIKFGTQELSARSPWTKMLNGTANYILDTARQGVLGDVAGAALGGKGSKFGKENFLKAASISPEQWKGIKQLFVDHATRDANGQFTIKDKKAFSQDPRAMDLWRLADKVADETMLRPHKVSQQDSKAYGAGVKMAMQFKNFTIKSLNAKFIRSFYEGYKNNRAIDMALTHILSLGIAGTYFAMQAHVKAYGLQESQRKDYLKKALNPTMLGYAALTRSSHTGAPLSIVSMIAGAAGFQDANMLRSTILPKEEQFQKKDGASKGRAESSNLVGNLGSQVPALGYVGNVIATAKNAYGVATAPNKPTERDYMTGLMNSTKELVPNDPLTQQLIMKIYEANGVTIKQQPKPN</sequence>
<dbReference type="SUPFAM" id="SSF53955">
    <property type="entry name" value="Lysozyme-like"/>
    <property type="match status" value="1"/>
</dbReference>
<dbReference type="InterPro" id="IPR038994">
    <property type="entry name" value="Gp16"/>
</dbReference>
<proteinExistence type="inferred from homology"/>
<keyword evidence="1" id="KW-1032">Host cell membrane</keyword>
<dbReference type="GO" id="GO:0099002">
    <property type="term" value="P:symbiont genome ejection through host cell envelope, short tail mechanism"/>
    <property type="evidence" value="ECO:0007669"/>
    <property type="project" value="UniProtKB-UniRule"/>
</dbReference>
<dbReference type="EC" id="4.2.2.n1" evidence="1"/>
<feature type="topological domain" description="Periplasmic" evidence="1">
    <location>
        <begin position="1"/>
        <end position="1138"/>
    </location>
</feature>
<keyword evidence="1" id="KW-1244">Viral short tail ejection system</keyword>
<dbReference type="RefSeq" id="YP_009801471.1">
    <property type="nucleotide sequence ID" value="NC_047971.1"/>
</dbReference>
<comment type="function">
    <text evidence="1">Component of the cylindrical core that assembles on the inner surface of the capsid during capsid formation and plays a role in viral DNA ejection into the host cell. The inner core is composed of stacked rings of gp14, gp15 and gp16 proteins. Following binding to the host cell surface, the internal core is disassembled and gp16 is ejected along with gp14 and gp15 into the infected cell. Gp16 probably inserts in the host inner membrane and remains associated with gp15. The gp15-gp16 complex binds to both the viral DNA and the host inner membrane, probably escorting the leading end of the genome through the periplasm and controlling the extent of DNA translocated into the host cell. Functions as an exolysin that catalyzes the cleavage of the glycosidic bonds between N-acetylmuramic acid and N-acetylglucosamine residues in peptidoglycans allowing the local digestion of the bacterial peptidoglycan wall.</text>
</comment>
<dbReference type="InterPro" id="IPR008258">
    <property type="entry name" value="Transglycosylase_SLT_dom_1"/>
</dbReference>
<keyword evidence="4" id="KW-1185">Reference proteome</keyword>
<dbReference type="InterPro" id="IPR000189">
    <property type="entry name" value="Transglyc_AS"/>
</dbReference>
<dbReference type="GO" id="GO:0031640">
    <property type="term" value="P:killing of cells of another organism"/>
    <property type="evidence" value="ECO:0007669"/>
    <property type="project" value="UniProtKB-KW"/>
</dbReference>
<keyword evidence="1" id="KW-0081">Bacteriolytic enzyme</keyword>
<dbReference type="GO" id="GO:0098932">
    <property type="term" value="P:symbiont entry into host cell via disruption of host cell wall peptidoglycan"/>
    <property type="evidence" value="ECO:0007669"/>
    <property type="project" value="UniProtKB-UniRule"/>
</dbReference>
<evidence type="ECO:0000256" key="1">
    <source>
        <dbReference type="HAMAP-Rule" id="MF_04121"/>
    </source>
</evidence>
<dbReference type="KEGG" id="vg:77057541"/>
<keyword evidence="1" id="KW-1162">Viral penetration into host cytoplasm</keyword>
<name>A0A2U8USV6_9CAUD</name>
<comment type="catalytic activity">
    <reaction evidence="1">
        <text>Exolytic cleavage of the (1-&gt;4)-beta-glycosidic linkage between N-acetylmuramic acid (MurNAc) and N-acetylglucosamine (GlcNAc) residues in peptidoglycan, from either the reducing or the non-reducing ends of the peptidoglycan chains, with concomitant formation of a 1,6-anhydrobond in the MurNAc residue.</text>
        <dbReference type="EC" id="4.2.2.n1"/>
    </reaction>
</comment>
<keyword evidence="1" id="KW-1160">Virus entry into host cell</keyword>
<keyword evidence="1" id="KW-0378">Hydrolase</keyword>
<keyword evidence="1" id="KW-1171">Viral genome ejection through host cell envelope</keyword>
<comment type="subcellular location">
    <subcellularLocation>
        <location evidence="1">Virion</location>
    </subcellularLocation>
    <subcellularLocation>
        <location evidence="1">Host cell inner membrane</location>
        <topology evidence="1">Single-pass membrane protein</topology>
    </subcellularLocation>
    <text evidence="1">The gp15-gp16 complex spans the periplasm and the cytoplasmic membrane.</text>
</comment>
<dbReference type="GO" id="GO:0016787">
    <property type="term" value="F:hydrolase activity"/>
    <property type="evidence" value="ECO:0007669"/>
    <property type="project" value="UniProtKB-KW"/>
</dbReference>
<dbReference type="EMBL" id="MH172264">
    <property type="protein sequence ID" value="AWN07212.1"/>
    <property type="molecule type" value="Genomic_DNA"/>
</dbReference>
<keyword evidence="1" id="KW-0812">Transmembrane</keyword>
<dbReference type="PANTHER" id="PTHR37423">
    <property type="entry name" value="SOLUBLE LYTIC MUREIN TRANSGLYCOSYLASE-RELATED"/>
    <property type="match status" value="1"/>
</dbReference>
<dbReference type="InterPro" id="IPR023346">
    <property type="entry name" value="Lysozyme-like_dom_sf"/>
</dbReference>
<dbReference type="PANTHER" id="PTHR37423:SF2">
    <property type="entry name" value="MEMBRANE-BOUND LYTIC MUREIN TRANSGLYCOSYLASE C"/>
    <property type="match status" value="1"/>
</dbReference>
<protein>
    <recommendedName>
        <fullName evidence="1">Peptidoglycan transglycosylase gp16</fullName>
        <ecNumber evidence="1">4.2.2.n1</ecNumber>
    </recommendedName>
    <alternativeName>
        <fullName evidence="1">Internal core protein gp16</fullName>
    </alternativeName>
</protein>
<reference evidence="3 4" key="1">
    <citation type="submission" date="2018-04" db="EMBL/GenBank/DDBJ databases">
        <title>Klebsiella phage genome.</title>
        <authorList>
            <person name="Kozlova Y.N."/>
            <person name="Morozova V.V."/>
            <person name="Tikunov A.Y."/>
            <person name="Klopotova M.R."/>
            <person name="Fofanov M.V."/>
            <person name="Tikunova N.V."/>
        </authorList>
    </citation>
    <scope>NUCLEOTIDE SEQUENCE [LARGE SCALE GENOMIC DNA]</scope>
    <source>
        <strain evidence="3">196</strain>
    </source>
</reference>
<dbReference type="Pfam" id="PF01464">
    <property type="entry name" value="SLT"/>
    <property type="match status" value="1"/>
</dbReference>
<feature type="region of interest" description="Transglycosylase SLT-type domain" evidence="1">
    <location>
        <begin position="23"/>
        <end position="110"/>
    </location>
</feature>
<accession>A0A2U8USV6</accession>
<dbReference type="GO" id="GO:0016020">
    <property type="term" value="C:membrane"/>
    <property type="evidence" value="ECO:0007669"/>
    <property type="project" value="InterPro"/>
</dbReference>
<evidence type="ECO:0000259" key="2">
    <source>
        <dbReference type="Pfam" id="PF01464"/>
    </source>
</evidence>
<keyword evidence="1" id="KW-1043">Host membrane</keyword>
<dbReference type="PROSITE" id="PS00922">
    <property type="entry name" value="TRANSGLYCOSYLASE"/>
    <property type="match status" value="1"/>
</dbReference>
<keyword evidence="1" id="KW-0946">Virion</keyword>
<comment type="subunit">
    <text evidence="1">Homotetramer. Interacts with gp15; after ejection the gp15-gp16 complex composed of a gp15 octamer and a gp16 tetramer probably binds both the viral DNA and the host inner membrane.</text>
</comment>
<keyword evidence="1" id="KW-1030">Host cell inner membrane</keyword>
<dbReference type="Proteomes" id="UP000247151">
    <property type="component" value="Segment"/>
</dbReference>
<dbReference type="GO" id="GO:0042742">
    <property type="term" value="P:defense response to bacterium"/>
    <property type="evidence" value="ECO:0007669"/>
    <property type="project" value="UniProtKB-KW"/>
</dbReference>
<dbReference type="Gene3D" id="1.10.530.10">
    <property type="match status" value="1"/>
</dbReference>
<evidence type="ECO:0000313" key="3">
    <source>
        <dbReference type="EMBL" id="AWN07212.1"/>
    </source>
</evidence>